<dbReference type="PANTHER" id="PTHR30055:SF234">
    <property type="entry name" value="HTH-TYPE TRANSCRIPTIONAL REGULATOR BETI"/>
    <property type="match status" value="1"/>
</dbReference>
<dbReference type="PRINTS" id="PR00455">
    <property type="entry name" value="HTHTETR"/>
</dbReference>
<dbReference type="AlphaFoldDB" id="A0A238IVJ7"/>
<dbReference type="PROSITE" id="PS50977">
    <property type="entry name" value="HTH_TETR_2"/>
    <property type="match status" value="1"/>
</dbReference>
<dbReference type="InterPro" id="IPR050109">
    <property type="entry name" value="HTH-type_TetR-like_transc_reg"/>
</dbReference>
<sequence>MTNEPFYIDIGDPAGKQRILREGLRLFAEKGLSATSIRDIAAATGLTNPALYKHFKTKDDLALALFERSYSELLKRLMIAVRSEKGFPQRFKAFIAAYASFFDENSHATMFTTDNLATLWPQASERLKHRTVITVLRELLEEGRTAQLVNREEDINLQLSLVIGTLGQVSRQLYLGSFPGPAVRYVDGVTRILRAGLT</sequence>
<reference evidence="6 7" key="1">
    <citation type="submission" date="2017-05" db="EMBL/GenBank/DDBJ databases">
        <authorList>
            <person name="Song R."/>
            <person name="Chenine A.L."/>
            <person name="Ruprecht R.M."/>
        </authorList>
    </citation>
    <scope>NUCLEOTIDE SEQUENCE [LARGE SCALE GENOMIC DNA]</scope>
    <source>
        <strain evidence="6 7">CECT 8489</strain>
    </source>
</reference>
<organism evidence="6 7">
    <name type="scientific">Boseongicola aestuarii</name>
    <dbReference type="NCBI Taxonomy" id="1470561"/>
    <lineage>
        <taxon>Bacteria</taxon>
        <taxon>Pseudomonadati</taxon>
        <taxon>Pseudomonadota</taxon>
        <taxon>Alphaproteobacteria</taxon>
        <taxon>Rhodobacterales</taxon>
        <taxon>Paracoccaceae</taxon>
        <taxon>Boseongicola</taxon>
    </lineage>
</organism>
<dbReference type="Gene3D" id="1.10.10.60">
    <property type="entry name" value="Homeodomain-like"/>
    <property type="match status" value="1"/>
</dbReference>
<proteinExistence type="predicted"/>
<evidence type="ECO:0000313" key="6">
    <source>
        <dbReference type="EMBL" id="SMX22498.1"/>
    </source>
</evidence>
<gene>
    <name evidence="6" type="primary">acrR_2</name>
    <name evidence="6" type="ORF">BOA8489_00595</name>
</gene>
<keyword evidence="1" id="KW-0805">Transcription regulation</keyword>
<feature type="DNA-binding region" description="H-T-H motif" evidence="4">
    <location>
        <begin position="36"/>
        <end position="55"/>
    </location>
</feature>
<keyword evidence="7" id="KW-1185">Reference proteome</keyword>
<evidence type="ECO:0000256" key="4">
    <source>
        <dbReference type="PROSITE-ProRule" id="PRU00335"/>
    </source>
</evidence>
<evidence type="ECO:0000256" key="3">
    <source>
        <dbReference type="ARBA" id="ARBA00023163"/>
    </source>
</evidence>
<dbReference type="GO" id="GO:0003700">
    <property type="term" value="F:DNA-binding transcription factor activity"/>
    <property type="evidence" value="ECO:0007669"/>
    <property type="project" value="TreeGrafter"/>
</dbReference>
<dbReference type="SUPFAM" id="SSF46689">
    <property type="entry name" value="Homeodomain-like"/>
    <property type="match status" value="1"/>
</dbReference>
<dbReference type="GO" id="GO:0000976">
    <property type="term" value="F:transcription cis-regulatory region binding"/>
    <property type="evidence" value="ECO:0007669"/>
    <property type="project" value="TreeGrafter"/>
</dbReference>
<evidence type="ECO:0000256" key="1">
    <source>
        <dbReference type="ARBA" id="ARBA00023015"/>
    </source>
</evidence>
<evidence type="ECO:0000313" key="7">
    <source>
        <dbReference type="Proteomes" id="UP000201838"/>
    </source>
</evidence>
<dbReference type="Proteomes" id="UP000201838">
    <property type="component" value="Unassembled WGS sequence"/>
</dbReference>
<dbReference type="PROSITE" id="PS01081">
    <property type="entry name" value="HTH_TETR_1"/>
    <property type="match status" value="1"/>
</dbReference>
<evidence type="ECO:0000256" key="2">
    <source>
        <dbReference type="ARBA" id="ARBA00023125"/>
    </source>
</evidence>
<protein>
    <submittedName>
        <fullName evidence="6">HTH-type transcriptional regulator AcrR</fullName>
    </submittedName>
</protein>
<accession>A0A238IVJ7</accession>
<dbReference type="InterPro" id="IPR023772">
    <property type="entry name" value="DNA-bd_HTH_TetR-type_CS"/>
</dbReference>
<evidence type="ECO:0000259" key="5">
    <source>
        <dbReference type="PROSITE" id="PS50977"/>
    </source>
</evidence>
<dbReference type="OrthoDB" id="9787680at2"/>
<dbReference type="RefSeq" id="WP_093972441.1">
    <property type="nucleotide sequence ID" value="NZ_FXXQ01000001.1"/>
</dbReference>
<dbReference type="InterPro" id="IPR001647">
    <property type="entry name" value="HTH_TetR"/>
</dbReference>
<dbReference type="PANTHER" id="PTHR30055">
    <property type="entry name" value="HTH-TYPE TRANSCRIPTIONAL REGULATOR RUTR"/>
    <property type="match status" value="1"/>
</dbReference>
<dbReference type="Gene3D" id="1.10.357.10">
    <property type="entry name" value="Tetracycline Repressor, domain 2"/>
    <property type="match status" value="1"/>
</dbReference>
<dbReference type="Pfam" id="PF00440">
    <property type="entry name" value="TetR_N"/>
    <property type="match status" value="1"/>
</dbReference>
<dbReference type="EMBL" id="FXXQ01000001">
    <property type="protein sequence ID" value="SMX22498.1"/>
    <property type="molecule type" value="Genomic_DNA"/>
</dbReference>
<name>A0A238IVJ7_9RHOB</name>
<keyword evidence="3" id="KW-0804">Transcription</keyword>
<keyword evidence="2 4" id="KW-0238">DNA-binding</keyword>
<dbReference type="InterPro" id="IPR009057">
    <property type="entry name" value="Homeodomain-like_sf"/>
</dbReference>
<feature type="domain" description="HTH tetR-type" evidence="5">
    <location>
        <begin position="13"/>
        <end position="73"/>
    </location>
</feature>